<sequence length="383" mass="43667">MLNPETEKFPAPESHIQYSHHPWDQHHYHHHQQVITQHPFNVQVSLLLPDSPSVPKEVRDVLTYDTQFYHITDLPVEQFSNPVFAQTFINNGEVYALSCDTRLDVDDSAAITPDGHLHLLLGKLTYHQVPLNGRLSRHILRKPKERFVVEMNLKDLGNQKKVTEALQEVSLSFNWWLAWIPKDPGVCPSSVAKYFHDLGYNVRERHTTVKQKVLGDTLMPLLTKQKDECMAKDAEKTNETEGSEDEVEPEELLEWIGCQALGVNLPSEATTVCEVTCPRPNVKVTNLCSAHCSGFFTPATISLMVHRLKNWLEQRSEEVVPWVCATVYGHPDSLVSWLGREHTFGAEGDNMYTLLLTRMEVQVFTVSGPVKPKRLYVKSNNNK</sequence>
<accession>A0AAE1TVC9</accession>
<dbReference type="GO" id="GO:0001682">
    <property type="term" value="P:tRNA 5'-leader removal"/>
    <property type="evidence" value="ECO:0007669"/>
    <property type="project" value="InterPro"/>
</dbReference>
<dbReference type="GO" id="GO:0000171">
    <property type="term" value="F:ribonuclease MRP activity"/>
    <property type="evidence" value="ECO:0007669"/>
    <property type="project" value="TreeGrafter"/>
</dbReference>
<protein>
    <submittedName>
        <fullName evidence="1">Uncharacterized protein</fullName>
    </submittedName>
</protein>
<dbReference type="GO" id="GO:0000447">
    <property type="term" value="P:endonucleolytic cleavage in ITS1 to separate SSU-rRNA from 5.8S rRNA and LSU-rRNA from tricistronic rRNA transcript (SSU-rRNA, 5.8S rRNA, LSU-rRNA)"/>
    <property type="evidence" value="ECO:0007669"/>
    <property type="project" value="TreeGrafter"/>
</dbReference>
<evidence type="ECO:0000313" key="2">
    <source>
        <dbReference type="Proteomes" id="UP001292094"/>
    </source>
</evidence>
<dbReference type="AlphaFoldDB" id="A0AAE1TVC9"/>
<dbReference type="Pfam" id="PF08584">
    <property type="entry name" value="Ribonuc_P_40"/>
    <property type="match status" value="1"/>
</dbReference>
<gene>
    <name evidence="1" type="ORF">Pmani_027882</name>
</gene>
<name>A0AAE1TVC9_9EUCA</name>
<organism evidence="1 2">
    <name type="scientific">Petrolisthes manimaculis</name>
    <dbReference type="NCBI Taxonomy" id="1843537"/>
    <lineage>
        <taxon>Eukaryota</taxon>
        <taxon>Metazoa</taxon>
        <taxon>Ecdysozoa</taxon>
        <taxon>Arthropoda</taxon>
        <taxon>Crustacea</taxon>
        <taxon>Multicrustacea</taxon>
        <taxon>Malacostraca</taxon>
        <taxon>Eumalacostraca</taxon>
        <taxon>Eucarida</taxon>
        <taxon>Decapoda</taxon>
        <taxon>Pleocyemata</taxon>
        <taxon>Anomura</taxon>
        <taxon>Galatheoidea</taxon>
        <taxon>Porcellanidae</taxon>
        <taxon>Petrolisthes</taxon>
    </lineage>
</organism>
<dbReference type="GO" id="GO:0004526">
    <property type="term" value="F:ribonuclease P activity"/>
    <property type="evidence" value="ECO:0007669"/>
    <property type="project" value="TreeGrafter"/>
</dbReference>
<dbReference type="GO" id="GO:0030681">
    <property type="term" value="C:multimeric ribonuclease P complex"/>
    <property type="evidence" value="ECO:0007669"/>
    <property type="project" value="TreeGrafter"/>
</dbReference>
<dbReference type="EMBL" id="JAWZYT010003159">
    <property type="protein sequence ID" value="KAK4299883.1"/>
    <property type="molecule type" value="Genomic_DNA"/>
</dbReference>
<dbReference type="InterPro" id="IPR013893">
    <property type="entry name" value="RNase_P_Rpp40"/>
</dbReference>
<comment type="caution">
    <text evidence="1">The sequence shown here is derived from an EMBL/GenBank/DDBJ whole genome shotgun (WGS) entry which is preliminary data.</text>
</comment>
<proteinExistence type="predicted"/>
<reference evidence="1" key="1">
    <citation type="submission" date="2023-11" db="EMBL/GenBank/DDBJ databases">
        <title>Genome assemblies of two species of porcelain crab, Petrolisthes cinctipes and Petrolisthes manimaculis (Anomura: Porcellanidae).</title>
        <authorList>
            <person name="Angst P."/>
        </authorList>
    </citation>
    <scope>NUCLEOTIDE SEQUENCE</scope>
    <source>
        <strain evidence="1">PB745_02</strain>
        <tissue evidence="1">Gill</tissue>
    </source>
</reference>
<evidence type="ECO:0000313" key="1">
    <source>
        <dbReference type="EMBL" id="KAK4299883.1"/>
    </source>
</evidence>
<keyword evidence="2" id="KW-1185">Reference proteome</keyword>
<dbReference type="PANTHER" id="PTHR15396">
    <property type="entry name" value="RIBONUCLEASE P PROTEIN SUBUNIT P40"/>
    <property type="match status" value="1"/>
</dbReference>
<dbReference type="PANTHER" id="PTHR15396:SF1">
    <property type="entry name" value="RIBONUCLEASE P PROTEIN SUBUNIT P40"/>
    <property type="match status" value="1"/>
</dbReference>
<dbReference type="Proteomes" id="UP001292094">
    <property type="component" value="Unassembled WGS sequence"/>
</dbReference>
<dbReference type="GO" id="GO:0000172">
    <property type="term" value="C:ribonuclease MRP complex"/>
    <property type="evidence" value="ECO:0007669"/>
    <property type="project" value="TreeGrafter"/>
</dbReference>